<reference evidence="1 2" key="1">
    <citation type="submission" date="2016-10" db="EMBL/GenBank/DDBJ databases">
        <title>Draft genome sequences of four alkaliphilic bacteria belonging to the Anaerobacillus genus.</title>
        <authorList>
            <person name="Bassil N.M."/>
            <person name="Lloyd J.R."/>
        </authorList>
    </citation>
    <scope>NUCLEOTIDE SEQUENCE [LARGE SCALE GENOMIC DNA]</scope>
    <source>
        <strain evidence="1 2">DSM 18345</strain>
    </source>
</reference>
<gene>
    <name evidence="1" type="ORF">BKP37_09395</name>
</gene>
<name>A0A1S2LN32_9BACI</name>
<evidence type="ECO:0000313" key="2">
    <source>
        <dbReference type="Proteomes" id="UP000179524"/>
    </source>
</evidence>
<protein>
    <submittedName>
        <fullName evidence="1">Uncharacterized protein</fullName>
    </submittedName>
</protein>
<keyword evidence="2" id="KW-1185">Reference proteome</keyword>
<sequence length="98" mass="11623">MKKIIYSITYNSKERVVHVQFIVANFDRYFSSIKKGSEYEEIIFEDGTVAFFRETPFPSSDLSWLKDRIEYNLHYNFVINEDNKAKDELLEIANSLNV</sequence>
<accession>A0A1S2LN32</accession>
<dbReference type="Proteomes" id="UP000179524">
    <property type="component" value="Unassembled WGS sequence"/>
</dbReference>
<evidence type="ECO:0000313" key="1">
    <source>
        <dbReference type="EMBL" id="OIJ13891.1"/>
    </source>
</evidence>
<dbReference type="RefSeq" id="WP_071309349.1">
    <property type="nucleotide sequence ID" value="NZ_MLQR01000025.1"/>
</dbReference>
<dbReference type="OrthoDB" id="2965639at2"/>
<organism evidence="1 2">
    <name type="scientific">Anaerobacillus alkalilacustris</name>
    <dbReference type="NCBI Taxonomy" id="393763"/>
    <lineage>
        <taxon>Bacteria</taxon>
        <taxon>Bacillati</taxon>
        <taxon>Bacillota</taxon>
        <taxon>Bacilli</taxon>
        <taxon>Bacillales</taxon>
        <taxon>Bacillaceae</taxon>
        <taxon>Anaerobacillus</taxon>
    </lineage>
</organism>
<dbReference type="AlphaFoldDB" id="A0A1S2LN32"/>
<comment type="caution">
    <text evidence="1">The sequence shown here is derived from an EMBL/GenBank/DDBJ whole genome shotgun (WGS) entry which is preliminary data.</text>
</comment>
<dbReference type="EMBL" id="MLQR01000025">
    <property type="protein sequence ID" value="OIJ13891.1"/>
    <property type="molecule type" value="Genomic_DNA"/>
</dbReference>
<proteinExistence type="predicted"/>